<dbReference type="Pfam" id="PF22335">
    <property type="entry name" value="Cas10-Cmr2_palm2"/>
    <property type="match status" value="1"/>
</dbReference>
<dbReference type="EMBL" id="BJCE01000036">
    <property type="protein sequence ID" value="GCL36405.1"/>
    <property type="molecule type" value="Genomic_DNA"/>
</dbReference>
<dbReference type="Gene3D" id="3.30.70.270">
    <property type="match status" value="1"/>
</dbReference>
<evidence type="ECO:0000256" key="3">
    <source>
        <dbReference type="SAM" id="MobiDB-lite"/>
    </source>
</evidence>
<keyword evidence="1" id="KW-0547">Nucleotide-binding</keyword>
<keyword evidence="2" id="KW-0051">Antiviral defense</keyword>
<dbReference type="Proteomes" id="UP000300142">
    <property type="component" value="Unassembled WGS sequence"/>
</dbReference>
<evidence type="ECO:0000259" key="4">
    <source>
        <dbReference type="PROSITE" id="PS50887"/>
    </source>
</evidence>
<sequence>MTKYTAITFAPVQGFIEKSRKLRDLYGGSLILSYLSQQIVNSVNTHNLTLISPALPTVQKGMPNRILIKGEMTREQAEQVILSRWKEMLKVCREWIEKQLPEFDYQWEREWSLWGSHTWEIFQGCGNSIIEAMNDLETKKLSRDWTAVNWIGESSSLTGTDGIAFPGMGGKSRNPQTMNYKLEDEKIKDFYSKLAEITEDQKEGNPGNPENPENPEGKFIAINEKLSIPELVKRLVTWEKIQQQIGIDPLDKGFTEIQRKPQPAQPEKNQESVPGQWTGWFMGDGDEVGKHLQELAKKENGDEQIKNFSDAMRTWGKQFDERFNLKQKIGRIVYAGGDDFLGIIYSNNPQKPISPLTAYEWLLTLNETWQKHQQKITVSVGFVWVAGSVPQRDVLQHCREAEKVAKSLGRDRVTIRVVFNSGQYIQWTCPWCYLGILKKYRDRDKNSNWSHIYQDLAYLESRRVFDIENAKEAYNVKQTALNFFDLYFPGEGQKLIIDIKDGKTINDQKNELAKKLAGFSDDSNEIDRSKAIVDWITDLVKVGWHLCSNT</sequence>
<dbReference type="InterPro" id="IPR054767">
    <property type="entry name" value="Cas10-Cmr2_palm2"/>
</dbReference>
<dbReference type="InterPro" id="IPR043128">
    <property type="entry name" value="Rev_trsase/Diguanyl_cyclase"/>
</dbReference>
<dbReference type="InterPro" id="IPR000160">
    <property type="entry name" value="GGDEF_dom"/>
</dbReference>
<name>A0A479ZUX4_9CYAN</name>
<keyword evidence="6" id="KW-1185">Reference proteome</keyword>
<dbReference type="GO" id="GO:0000166">
    <property type="term" value="F:nucleotide binding"/>
    <property type="evidence" value="ECO:0007669"/>
    <property type="project" value="UniProtKB-KW"/>
</dbReference>
<feature type="region of interest" description="Disordered" evidence="3">
    <location>
        <begin position="198"/>
        <end position="217"/>
    </location>
</feature>
<proteinExistence type="predicted"/>
<dbReference type="Pfam" id="PF12469">
    <property type="entry name" value="Cmr2_N"/>
    <property type="match status" value="1"/>
</dbReference>
<dbReference type="Gene3D" id="3.30.70.2220">
    <property type="entry name" value="CRISPR-Cas system, Cmr2 subunit, D1 domain, cysteine cluster"/>
    <property type="match status" value="1"/>
</dbReference>
<evidence type="ECO:0000313" key="5">
    <source>
        <dbReference type="EMBL" id="GCL36405.1"/>
    </source>
</evidence>
<feature type="domain" description="GGDEF" evidence="4">
    <location>
        <begin position="276"/>
        <end position="418"/>
    </location>
</feature>
<protein>
    <recommendedName>
        <fullName evidence="4">GGDEF domain-containing protein</fullName>
    </recommendedName>
</protein>
<dbReference type="AlphaFoldDB" id="A0A479ZUX4"/>
<evidence type="ECO:0000256" key="2">
    <source>
        <dbReference type="ARBA" id="ARBA00023118"/>
    </source>
</evidence>
<dbReference type="InterPro" id="IPR038242">
    <property type="entry name" value="Cmr2_N"/>
</dbReference>
<reference evidence="6" key="1">
    <citation type="submission" date="2019-02" db="EMBL/GenBank/DDBJ databases">
        <title>Draft genome sequence of Sphaerospermopsis reniformis NIES-1949.</title>
        <authorList>
            <person name="Yamaguchi H."/>
            <person name="Suzuki S."/>
            <person name="Kawachi M."/>
        </authorList>
    </citation>
    <scope>NUCLEOTIDE SEQUENCE [LARGE SCALE GENOMIC DNA]</scope>
    <source>
        <strain evidence="6">NIES-1949</strain>
    </source>
</reference>
<dbReference type="RefSeq" id="WP_137666942.1">
    <property type="nucleotide sequence ID" value="NZ_BJCE01000036.1"/>
</dbReference>
<dbReference type="InterPro" id="IPR024615">
    <property type="entry name" value="CRISPR-assoc_Cmr2_N"/>
</dbReference>
<dbReference type="GO" id="GO:0051607">
    <property type="term" value="P:defense response to virus"/>
    <property type="evidence" value="ECO:0007669"/>
    <property type="project" value="UniProtKB-KW"/>
</dbReference>
<accession>A0A479ZUX4</accession>
<organism evidence="5 6">
    <name type="scientific">Sphaerospermopsis reniformis</name>
    <dbReference type="NCBI Taxonomy" id="531300"/>
    <lineage>
        <taxon>Bacteria</taxon>
        <taxon>Bacillati</taxon>
        <taxon>Cyanobacteriota</taxon>
        <taxon>Cyanophyceae</taxon>
        <taxon>Nostocales</taxon>
        <taxon>Aphanizomenonaceae</taxon>
        <taxon>Sphaerospermopsis</taxon>
    </lineage>
</organism>
<evidence type="ECO:0000313" key="6">
    <source>
        <dbReference type="Proteomes" id="UP000300142"/>
    </source>
</evidence>
<comment type="caution">
    <text evidence="5">The sequence shown here is derived from an EMBL/GenBank/DDBJ whole genome shotgun (WGS) entry which is preliminary data.</text>
</comment>
<gene>
    <name evidence="5" type="ORF">SR1949_15090</name>
</gene>
<evidence type="ECO:0000256" key="1">
    <source>
        <dbReference type="ARBA" id="ARBA00022741"/>
    </source>
</evidence>
<dbReference type="PROSITE" id="PS50887">
    <property type="entry name" value="GGDEF"/>
    <property type="match status" value="1"/>
</dbReference>